<evidence type="ECO:0000313" key="3">
    <source>
        <dbReference type="Proteomes" id="UP000180057"/>
    </source>
</evidence>
<dbReference type="EMBL" id="MLQS01000017">
    <property type="protein sequence ID" value="OIJ19851.1"/>
    <property type="molecule type" value="Genomic_DNA"/>
</dbReference>
<dbReference type="PANTHER" id="PTHR32432:SF3">
    <property type="entry name" value="ETHANOLAMINE UTILIZATION PROTEIN EUTJ"/>
    <property type="match status" value="1"/>
</dbReference>
<dbReference type="STRING" id="472963.BKP45_12410"/>
<dbReference type="InterPro" id="IPR043129">
    <property type="entry name" value="ATPase_NBD"/>
</dbReference>
<dbReference type="InterPro" id="IPR050696">
    <property type="entry name" value="FtsA/MreB"/>
</dbReference>
<organism evidence="1 3">
    <name type="scientific">Anaerobacillus alkalidiazotrophicus</name>
    <dbReference type="NCBI Taxonomy" id="472963"/>
    <lineage>
        <taxon>Bacteria</taxon>
        <taxon>Bacillati</taxon>
        <taxon>Bacillota</taxon>
        <taxon>Bacilli</taxon>
        <taxon>Bacillales</taxon>
        <taxon>Bacillaceae</taxon>
        <taxon>Anaerobacillus</taxon>
    </lineage>
</organism>
<evidence type="ECO:0008006" key="4">
    <source>
        <dbReference type="Google" id="ProtNLM"/>
    </source>
</evidence>
<dbReference type="PANTHER" id="PTHR32432">
    <property type="entry name" value="CELL DIVISION PROTEIN FTSA-RELATED"/>
    <property type="match status" value="1"/>
</dbReference>
<dbReference type="Pfam" id="PF11104">
    <property type="entry name" value="PilM_2"/>
    <property type="match status" value="1"/>
</dbReference>
<evidence type="ECO:0000313" key="1">
    <source>
        <dbReference type="EMBL" id="OIJ18372.1"/>
    </source>
</evidence>
<protein>
    <recommendedName>
        <fullName evidence="4">Pilus assembly protein PilM</fullName>
    </recommendedName>
</protein>
<dbReference type="Proteomes" id="UP000180057">
    <property type="component" value="Unassembled WGS sequence"/>
</dbReference>
<dbReference type="Gene3D" id="3.30.420.40">
    <property type="match status" value="2"/>
</dbReference>
<dbReference type="EMBL" id="MLQS01000030">
    <property type="protein sequence ID" value="OIJ18372.1"/>
    <property type="molecule type" value="Genomic_DNA"/>
</dbReference>
<dbReference type="SUPFAM" id="SSF53067">
    <property type="entry name" value="Actin-like ATPase domain"/>
    <property type="match status" value="1"/>
</dbReference>
<accession>A0A1S2M0X1</accession>
<comment type="caution">
    <text evidence="1">The sequence shown here is derived from an EMBL/GenBank/DDBJ whole genome shotgun (WGS) entry which is preliminary data.</text>
</comment>
<evidence type="ECO:0000313" key="2">
    <source>
        <dbReference type="EMBL" id="OIJ19851.1"/>
    </source>
</evidence>
<dbReference type="AlphaFoldDB" id="A0A1S2M0X1"/>
<proteinExistence type="predicted"/>
<sequence>MVFFRGKKQMRTAIIIKDHVIRFVHAKRADLASIDSFGERYLPTGVIHDGKIVEWETLEGILQDCIEEWQLKKHYVQFIVPDAYTVLRHVQVPLSIKVDEIKGYLYTVIGETVHLPFDEATFDIHNLGEKDGQREVLLIATPEKKVQEYVNLLTEVKVKPNAADISVLSLYRLVHFLDRDNKNDHFLFVQVDLLSINITIFHNQKPVFMRHIKLSTENKWRYLNEGEGIEEVSWEGNQSEIENQVQDIITEVERIMNYYRYSMRQGKYRVTKLVVVGDHPYLSDIRKKFQKSFDIDIETISKESIKTMNGKEIPERFYEIVGLALKKEVHDVS</sequence>
<keyword evidence="3" id="KW-1185">Reference proteome</keyword>
<name>A0A1S2M0X1_9BACI</name>
<reference evidence="1 3" key="1">
    <citation type="submission" date="2016-10" db="EMBL/GenBank/DDBJ databases">
        <title>Draft genome sequences of four alkaliphilic bacteria belonging to the Anaerobacillus genus.</title>
        <authorList>
            <person name="Bassil N.M."/>
            <person name="Lloyd J.R."/>
        </authorList>
    </citation>
    <scope>NUCLEOTIDE SEQUENCE [LARGE SCALE GENOMIC DNA]</scope>
    <source>
        <strain evidence="1 3">DSM 22531</strain>
    </source>
</reference>
<dbReference type="Gene3D" id="3.30.1490.300">
    <property type="match status" value="1"/>
</dbReference>
<gene>
    <name evidence="2" type="ORF">BKP45_12410</name>
    <name evidence="1" type="ORF">BKP45_18125</name>
</gene>
<dbReference type="OrthoDB" id="2690797at2"/>
<dbReference type="InterPro" id="IPR005883">
    <property type="entry name" value="PilM"/>
</dbReference>